<comment type="similarity">
    <text evidence="1">Belongs to the ATP-dependent AMP-binding enzyme family.</text>
</comment>
<dbReference type="AlphaFoldDB" id="A0A1I5D3A8"/>
<dbReference type="SUPFAM" id="SSF69593">
    <property type="entry name" value="Glycerol-3-phosphate (1)-acyltransferase"/>
    <property type="match status" value="1"/>
</dbReference>
<dbReference type="CDD" id="cd07989">
    <property type="entry name" value="LPLAT_AGPAT-like"/>
    <property type="match status" value="1"/>
</dbReference>
<dbReference type="Pfam" id="PF01553">
    <property type="entry name" value="Acyltransferase"/>
    <property type="match status" value="1"/>
</dbReference>
<dbReference type="Gene3D" id="3.30.300.30">
    <property type="match status" value="1"/>
</dbReference>
<protein>
    <submittedName>
        <fullName evidence="4">Acyl-[acyl-carrier-protein]-phospholipid O-acyltransferase / long-chain-fatty-acid--[acyl-carrier-protein] ligase</fullName>
    </submittedName>
</protein>
<evidence type="ECO:0000313" key="5">
    <source>
        <dbReference type="Proteomes" id="UP000242869"/>
    </source>
</evidence>
<dbReference type="NCBIfam" id="NF005959">
    <property type="entry name" value="PRK08043.1"/>
    <property type="match status" value="1"/>
</dbReference>
<dbReference type="GO" id="GO:0006631">
    <property type="term" value="P:fatty acid metabolic process"/>
    <property type="evidence" value="ECO:0007669"/>
    <property type="project" value="TreeGrafter"/>
</dbReference>
<keyword evidence="4" id="KW-0808">Transferase</keyword>
<organism evidence="4 5">
    <name type="scientific">Formivibrio citricus</name>
    <dbReference type="NCBI Taxonomy" id="83765"/>
    <lineage>
        <taxon>Bacteria</taxon>
        <taxon>Pseudomonadati</taxon>
        <taxon>Pseudomonadota</taxon>
        <taxon>Betaproteobacteria</taxon>
        <taxon>Neisseriales</taxon>
        <taxon>Chitinibacteraceae</taxon>
        <taxon>Formivibrio</taxon>
    </lineage>
</organism>
<evidence type="ECO:0000256" key="2">
    <source>
        <dbReference type="ARBA" id="ARBA00022598"/>
    </source>
</evidence>
<dbReference type="InterPro" id="IPR002123">
    <property type="entry name" value="Plipid/glycerol_acylTrfase"/>
</dbReference>
<dbReference type="SUPFAM" id="SSF56801">
    <property type="entry name" value="Acetyl-CoA synthetase-like"/>
    <property type="match status" value="1"/>
</dbReference>
<keyword evidence="4" id="KW-0012">Acyltransferase</keyword>
<dbReference type="GO" id="GO:0031956">
    <property type="term" value="F:medium-chain fatty acid-CoA ligase activity"/>
    <property type="evidence" value="ECO:0007669"/>
    <property type="project" value="TreeGrafter"/>
</dbReference>
<accession>A0A1I5D3A8</accession>
<reference evidence="5" key="1">
    <citation type="submission" date="2016-10" db="EMBL/GenBank/DDBJ databases">
        <authorList>
            <person name="Varghese N."/>
            <person name="Submissions S."/>
        </authorList>
    </citation>
    <scope>NUCLEOTIDE SEQUENCE [LARGE SCALE GENOMIC DNA]</scope>
    <source>
        <strain evidence="5">DSM 6150</strain>
    </source>
</reference>
<dbReference type="OrthoDB" id="9766486at2"/>
<dbReference type="InterPro" id="IPR042099">
    <property type="entry name" value="ANL_N_sf"/>
</dbReference>
<name>A0A1I5D3A8_9NEIS</name>
<dbReference type="GO" id="GO:0016746">
    <property type="term" value="F:acyltransferase activity"/>
    <property type="evidence" value="ECO:0007669"/>
    <property type="project" value="UniProtKB-KW"/>
</dbReference>
<dbReference type="STRING" id="83765.SAMN05660284_02573"/>
<dbReference type="RefSeq" id="WP_091197427.1">
    <property type="nucleotide sequence ID" value="NZ_FOVE01000022.1"/>
</dbReference>
<evidence type="ECO:0000313" key="4">
    <source>
        <dbReference type="EMBL" id="SFN93728.1"/>
    </source>
</evidence>
<gene>
    <name evidence="4" type="ORF">SAMN05660284_02573</name>
</gene>
<feature type="domain" description="Phospholipid/glycerol acyltransferase" evidence="3">
    <location>
        <begin position="33"/>
        <end position="143"/>
    </location>
</feature>
<dbReference type="InterPro" id="IPR000873">
    <property type="entry name" value="AMP-dep_synth/lig_dom"/>
</dbReference>
<dbReference type="PANTHER" id="PTHR43201:SF5">
    <property type="entry name" value="MEDIUM-CHAIN ACYL-COA LIGASE ACSF2, MITOCHONDRIAL"/>
    <property type="match status" value="1"/>
</dbReference>
<dbReference type="Gene3D" id="3.40.50.12780">
    <property type="entry name" value="N-terminal domain of ligase-like"/>
    <property type="match status" value="1"/>
</dbReference>
<dbReference type="SMART" id="SM00563">
    <property type="entry name" value="PlsC"/>
    <property type="match status" value="1"/>
</dbReference>
<sequence length="722" mass="80119">MSQILKTILRWAFRILFRVEIQGRWPDPLPQRLLIVANHESFLDGVLLALFLPANPVFVLHTWVAQSRFYGWIIRFVDYLAVDPTNPMAIKQVVKLVEAGRPVVIFPEGRITVTGSLMKVYDGPAFVAAHTGADILPVRLDGPSLSYFSRLGGGHPRHFLPKLRLTLMPLEKIDIPPTESPHERRRQAGEALRRLMQHMLFASRPAGTLYEALLDSIAVWGRKHRLIEDIRQIEHSYGEFLKMTLALGRLGCRLAPKDARIGVLLPNAVPTLALITGLGAMRRIPAMLNYTAGQAGIEAACELAQIKVIITSRAFEEGANLHHLTHGLARNFTLLYLEDLRPQFSLRDKLWLLCALCAPRRAVPFGQAEEEAITLFTSGSEGTPKGVVLSHRNLLANLAQIRSVIAFNASDKFLSALPLFHAFGLTAGALLPLLTGTRLFLYPSPLHYRVIPELAYDRDCTVLFGTSTFLGHYAKHAHPYDFYRVRYVVAGAERLAQRVRETWFEKFGIRILEGYGTTETSPVLSVNTPMAYQTGSVGQFLPGIDFWLEPVPDFPEGGILHVRGPNVMKGYLLAAHPGRIEPVASSRGPGWYCTGDIVSIDENGFVTIKGRVKRFAKIAGEMVSLEAVENLAHTIDPLALHAACSRMDESRGESLILFTTSPLLTQERLQATARQHGLPALLVPRDIRVQDSLPQLGSGKIDYVALKQRIDKGSTFQDGHPA</sequence>
<dbReference type="Pfam" id="PF00501">
    <property type="entry name" value="AMP-binding"/>
    <property type="match status" value="1"/>
</dbReference>
<dbReference type="PANTHER" id="PTHR43201">
    <property type="entry name" value="ACYL-COA SYNTHETASE"/>
    <property type="match status" value="1"/>
</dbReference>
<evidence type="ECO:0000259" key="3">
    <source>
        <dbReference type="SMART" id="SM00563"/>
    </source>
</evidence>
<keyword evidence="5" id="KW-1185">Reference proteome</keyword>
<keyword evidence="2 4" id="KW-0436">Ligase</keyword>
<evidence type="ECO:0000256" key="1">
    <source>
        <dbReference type="ARBA" id="ARBA00006432"/>
    </source>
</evidence>
<dbReference type="Proteomes" id="UP000242869">
    <property type="component" value="Unassembled WGS sequence"/>
</dbReference>
<dbReference type="InterPro" id="IPR045851">
    <property type="entry name" value="AMP-bd_C_sf"/>
</dbReference>
<proteinExistence type="inferred from homology"/>
<dbReference type="EMBL" id="FOVE01000022">
    <property type="protein sequence ID" value="SFN93728.1"/>
    <property type="molecule type" value="Genomic_DNA"/>
</dbReference>